<dbReference type="GO" id="GO:0003700">
    <property type="term" value="F:DNA-binding transcription factor activity"/>
    <property type="evidence" value="ECO:0007669"/>
    <property type="project" value="InterPro"/>
</dbReference>
<dbReference type="AlphaFoldDB" id="A0A934QIF5"/>
<keyword evidence="1" id="KW-0678">Repressor</keyword>
<dbReference type="InterPro" id="IPR008920">
    <property type="entry name" value="TF_FadR/GntR_C"/>
</dbReference>
<accession>A0A934QIF5</accession>
<dbReference type="Pfam" id="PF00392">
    <property type="entry name" value="GntR"/>
    <property type="match status" value="1"/>
</dbReference>
<evidence type="ECO:0000256" key="3">
    <source>
        <dbReference type="ARBA" id="ARBA00023125"/>
    </source>
</evidence>
<name>A0A934QIF5_9PROT</name>
<keyword evidence="3" id="KW-0238">DNA-binding</keyword>
<evidence type="ECO:0000256" key="4">
    <source>
        <dbReference type="ARBA" id="ARBA00023163"/>
    </source>
</evidence>
<dbReference type="InterPro" id="IPR000524">
    <property type="entry name" value="Tscrpt_reg_HTH_GntR"/>
</dbReference>
<dbReference type="PROSITE" id="PS50949">
    <property type="entry name" value="HTH_GNTR"/>
    <property type="match status" value="1"/>
</dbReference>
<evidence type="ECO:0000256" key="1">
    <source>
        <dbReference type="ARBA" id="ARBA00022491"/>
    </source>
</evidence>
<evidence type="ECO:0000259" key="7">
    <source>
        <dbReference type="PROSITE" id="PS50949"/>
    </source>
</evidence>
<dbReference type="Gene3D" id="1.10.10.10">
    <property type="entry name" value="Winged helix-like DNA-binding domain superfamily/Winged helix DNA-binding domain"/>
    <property type="match status" value="1"/>
</dbReference>
<keyword evidence="4" id="KW-0804">Transcription</keyword>
<dbReference type="CDD" id="cd07377">
    <property type="entry name" value="WHTH_GntR"/>
    <property type="match status" value="1"/>
</dbReference>
<evidence type="ECO:0000256" key="2">
    <source>
        <dbReference type="ARBA" id="ARBA00023015"/>
    </source>
</evidence>
<evidence type="ECO:0000313" key="8">
    <source>
        <dbReference type="EMBL" id="MBK1697292.1"/>
    </source>
</evidence>
<dbReference type="Proteomes" id="UP000778970">
    <property type="component" value="Unassembled WGS sequence"/>
</dbReference>
<protein>
    <recommendedName>
        <fullName evidence="6">Pyruvate dehydrogenase complex repressor</fullName>
    </recommendedName>
</protein>
<dbReference type="SMART" id="SM00345">
    <property type="entry name" value="HTH_GNTR"/>
    <property type="match status" value="1"/>
</dbReference>
<dbReference type="PANTHER" id="PTHR43537">
    <property type="entry name" value="TRANSCRIPTIONAL REGULATOR, GNTR FAMILY"/>
    <property type="match status" value="1"/>
</dbReference>
<gene>
    <name evidence="8" type="ORF">CKO21_08525</name>
</gene>
<reference evidence="8" key="2">
    <citation type="journal article" date="2020" name="Microorganisms">
        <title>Osmotic Adaptation and Compatible Solute Biosynthesis of Phototrophic Bacteria as Revealed from Genome Analyses.</title>
        <authorList>
            <person name="Imhoff J.F."/>
            <person name="Rahn T."/>
            <person name="Kunzel S."/>
            <person name="Keller A."/>
            <person name="Neulinger S.C."/>
        </authorList>
    </citation>
    <scope>NUCLEOTIDE SEQUENCE</scope>
    <source>
        <strain evidence="8">DSM 9154</strain>
    </source>
</reference>
<dbReference type="Pfam" id="PF07729">
    <property type="entry name" value="FCD"/>
    <property type="match status" value="1"/>
</dbReference>
<evidence type="ECO:0000313" key="9">
    <source>
        <dbReference type="Proteomes" id="UP000778970"/>
    </source>
</evidence>
<reference evidence="8" key="1">
    <citation type="submission" date="2017-08" db="EMBL/GenBank/DDBJ databases">
        <authorList>
            <person name="Imhoff J.F."/>
            <person name="Rahn T."/>
            <person name="Kuenzel S."/>
            <person name="Neulinger S.C."/>
        </authorList>
    </citation>
    <scope>NUCLEOTIDE SEQUENCE</scope>
    <source>
        <strain evidence="8">DSM 9154</strain>
    </source>
</reference>
<dbReference type="InterPro" id="IPR036390">
    <property type="entry name" value="WH_DNA-bd_sf"/>
</dbReference>
<dbReference type="SUPFAM" id="SSF48008">
    <property type="entry name" value="GntR ligand-binding domain-like"/>
    <property type="match status" value="1"/>
</dbReference>
<evidence type="ECO:0000256" key="6">
    <source>
        <dbReference type="ARBA" id="ARBA00039592"/>
    </source>
</evidence>
<feature type="domain" description="HTH gntR-type" evidence="7">
    <location>
        <begin position="13"/>
        <end position="81"/>
    </location>
</feature>
<sequence>MRQDPRFREIERERVSDRVAHEIMKMIAAGTLAPGERLPGERQLAEMMNVSRVSVRAALQELKAQGFVSAVQGGGTRITTAPNNTDSGLLRLVRADAKNLHELAEIRANIEVWAARRAARAADSAQIAAIGDALQAMEDPARGGHHKAEDDYAFHMAIAKATGSAVYMHLMSTLQDILEKMFDYHRYTLIARPEDDRMLLSHHRKIYDAIRARDPEAAGQAMQTHLDAIVRSYTAVDAPANLADAPKAVGSGA</sequence>
<keyword evidence="9" id="KW-1185">Reference proteome</keyword>
<dbReference type="GO" id="GO:0003677">
    <property type="term" value="F:DNA binding"/>
    <property type="evidence" value="ECO:0007669"/>
    <property type="project" value="UniProtKB-KW"/>
</dbReference>
<dbReference type="SUPFAM" id="SSF46785">
    <property type="entry name" value="Winged helix' DNA-binding domain"/>
    <property type="match status" value="1"/>
</dbReference>
<organism evidence="8 9">
    <name type="scientific">Rhodovibrio salinarum</name>
    <dbReference type="NCBI Taxonomy" id="1087"/>
    <lineage>
        <taxon>Bacteria</taxon>
        <taxon>Pseudomonadati</taxon>
        <taxon>Pseudomonadota</taxon>
        <taxon>Alphaproteobacteria</taxon>
        <taxon>Rhodospirillales</taxon>
        <taxon>Rhodovibrionaceae</taxon>
        <taxon>Rhodovibrio</taxon>
    </lineage>
</organism>
<keyword evidence="2" id="KW-0805">Transcription regulation</keyword>
<dbReference type="SMART" id="SM00895">
    <property type="entry name" value="FCD"/>
    <property type="match status" value="1"/>
</dbReference>
<dbReference type="Gene3D" id="1.20.120.530">
    <property type="entry name" value="GntR ligand-binding domain-like"/>
    <property type="match status" value="1"/>
</dbReference>
<evidence type="ECO:0000256" key="5">
    <source>
        <dbReference type="ARBA" id="ARBA00037357"/>
    </source>
</evidence>
<dbReference type="InterPro" id="IPR036388">
    <property type="entry name" value="WH-like_DNA-bd_sf"/>
</dbReference>
<dbReference type="PANTHER" id="PTHR43537:SF34">
    <property type="entry name" value="PYRUVATE DEHYDROGENASE COMPLEX REPRESSOR"/>
    <property type="match status" value="1"/>
</dbReference>
<dbReference type="EMBL" id="NRRE01000022">
    <property type="protein sequence ID" value="MBK1697292.1"/>
    <property type="molecule type" value="Genomic_DNA"/>
</dbReference>
<proteinExistence type="predicted"/>
<dbReference type="RefSeq" id="WP_051431949.1">
    <property type="nucleotide sequence ID" value="NZ_NRRE01000022.1"/>
</dbReference>
<dbReference type="PRINTS" id="PR00035">
    <property type="entry name" value="HTHGNTR"/>
</dbReference>
<comment type="function">
    <text evidence="5">Transcriptional repressor for the pyruvate dehydrogenase complex genes aceEF and lpd.</text>
</comment>
<comment type="caution">
    <text evidence="8">The sequence shown here is derived from an EMBL/GenBank/DDBJ whole genome shotgun (WGS) entry which is preliminary data.</text>
</comment>
<dbReference type="InterPro" id="IPR011711">
    <property type="entry name" value="GntR_C"/>
</dbReference>